<feature type="transmembrane region" description="Helical" evidence="8">
    <location>
        <begin position="368"/>
        <end position="393"/>
    </location>
</feature>
<dbReference type="Pfam" id="PF12796">
    <property type="entry name" value="Ank_2"/>
    <property type="match status" value="1"/>
</dbReference>
<evidence type="ECO:0000256" key="7">
    <source>
        <dbReference type="PROSITE-ProRule" id="PRU00023"/>
    </source>
</evidence>
<dbReference type="GO" id="GO:0019706">
    <property type="term" value="F:protein-cysteine S-palmitoyltransferase activity"/>
    <property type="evidence" value="ECO:0007669"/>
    <property type="project" value="UniProtKB-EC"/>
</dbReference>
<name>A0A067BU66_SAPPC</name>
<dbReference type="PANTHER" id="PTHR24161">
    <property type="entry name" value="ANK_REP_REGION DOMAIN-CONTAINING PROTEIN-RELATED"/>
    <property type="match status" value="1"/>
</dbReference>
<comment type="subcellular location">
    <subcellularLocation>
        <location evidence="1">Membrane</location>
        <topology evidence="1">Multi-pass membrane protein</topology>
    </subcellularLocation>
</comment>
<dbReference type="PROSITE" id="PS50297">
    <property type="entry name" value="ANK_REP_REGION"/>
    <property type="match status" value="2"/>
</dbReference>
<evidence type="ECO:0000313" key="11">
    <source>
        <dbReference type="Proteomes" id="UP000030745"/>
    </source>
</evidence>
<keyword evidence="2 8" id="KW-0812">Transmembrane</keyword>
<accession>A0A067BU66</accession>
<evidence type="ECO:0000259" key="9">
    <source>
        <dbReference type="Pfam" id="PF01529"/>
    </source>
</evidence>
<protein>
    <recommendedName>
        <fullName evidence="8">Palmitoyltransferase</fullName>
        <ecNumber evidence="8">2.3.1.225</ecNumber>
    </recommendedName>
</protein>
<dbReference type="Pfam" id="PF01529">
    <property type="entry name" value="DHHC"/>
    <property type="match status" value="1"/>
</dbReference>
<organism evidence="10 11">
    <name type="scientific">Saprolegnia parasitica (strain CBS 223.65)</name>
    <dbReference type="NCBI Taxonomy" id="695850"/>
    <lineage>
        <taxon>Eukaryota</taxon>
        <taxon>Sar</taxon>
        <taxon>Stramenopiles</taxon>
        <taxon>Oomycota</taxon>
        <taxon>Saprolegniomycetes</taxon>
        <taxon>Saprolegniales</taxon>
        <taxon>Saprolegniaceae</taxon>
        <taxon>Saprolegnia</taxon>
    </lineage>
</organism>
<dbReference type="InterPro" id="IPR001594">
    <property type="entry name" value="Palmitoyltrfase_DHHC"/>
</dbReference>
<evidence type="ECO:0000256" key="4">
    <source>
        <dbReference type="ARBA" id="ARBA00022989"/>
    </source>
</evidence>
<feature type="domain" description="Palmitoyltransferase DHHC" evidence="9">
    <location>
        <begin position="322"/>
        <end position="467"/>
    </location>
</feature>
<evidence type="ECO:0000256" key="1">
    <source>
        <dbReference type="ARBA" id="ARBA00004141"/>
    </source>
</evidence>
<keyword evidence="4 8" id="KW-1133">Transmembrane helix</keyword>
<dbReference type="InterPro" id="IPR036770">
    <property type="entry name" value="Ankyrin_rpt-contain_sf"/>
</dbReference>
<dbReference type="Proteomes" id="UP000030745">
    <property type="component" value="Unassembled WGS sequence"/>
</dbReference>
<keyword evidence="5 7" id="KW-0040">ANK repeat</keyword>
<dbReference type="GeneID" id="24134559"/>
<dbReference type="InterPro" id="IPR002110">
    <property type="entry name" value="Ankyrin_rpt"/>
</dbReference>
<keyword evidence="6 8" id="KW-0472">Membrane</keyword>
<dbReference type="PROSITE" id="PS50216">
    <property type="entry name" value="DHHC"/>
    <property type="match status" value="1"/>
</dbReference>
<dbReference type="STRING" id="695850.A0A067BU66"/>
<dbReference type="KEGG" id="spar:SPRG_12616"/>
<dbReference type="EC" id="2.3.1.225" evidence="8"/>
<dbReference type="VEuPathDB" id="FungiDB:SPRG_12616"/>
<feature type="transmembrane region" description="Helical" evidence="8">
    <location>
        <begin position="429"/>
        <end position="450"/>
    </location>
</feature>
<dbReference type="OMA" id="PERHNAT"/>
<keyword evidence="8" id="KW-0012">Acyltransferase</keyword>
<comment type="domain">
    <text evidence="8">The DHHC domain is required for palmitoyltransferase activity.</text>
</comment>
<dbReference type="PROSITE" id="PS50088">
    <property type="entry name" value="ANK_REPEAT"/>
    <property type="match status" value="3"/>
</dbReference>
<feature type="transmembrane region" description="Helical" evidence="8">
    <location>
        <begin position="265"/>
        <end position="283"/>
    </location>
</feature>
<dbReference type="GO" id="GO:0016020">
    <property type="term" value="C:membrane"/>
    <property type="evidence" value="ECO:0007669"/>
    <property type="project" value="UniProtKB-SubCell"/>
</dbReference>
<evidence type="ECO:0000256" key="2">
    <source>
        <dbReference type="ARBA" id="ARBA00022692"/>
    </source>
</evidence>
<dbReference type="EMBL" id="KK583280">
    <property type="protein sequence ID" value="KDO21798.1"/>
    <property type="molecule type" value="Genomic_DNA"/>
</dbReference>
<keyword evidence="11" id="KW-1185">Reference proteome</keyword>
<evidence type="ECO:0000256" key="3">
    <source>
        <dbReference type="ARBA" id="ARBA00022737"/>
    </source>
</evidence>
<comment type="catalytic activity">
    <reaction evidence="8">
        <text>L-cysteinyl-[protein] + hexadecanoyl-CoA = S-hexadecanoyl-L-cysteinyl-[protein] + CoA</text>
        <dbReference type="Rhea" id="RHEA:36683"/>
        <dbReference type="Rhea" id="RHEA-COMP:10131"/>
        <dbReference type="Rhea" id="RHEA-COMP:11032"/>
        <dbReference type="ChEBI" id="CHEBI:29950"/>
        <dbReference type="ChEBI" id="CHEBI:57287"/>
        <dbReference type="ChEBI" id="CHEBI:57379"/>
        <dbReference type="ChEBI" id="CHEBI:74151"/>
        <dbReference type="EC" id="2.3.1.225"/>
    </reaction>
</comment>
<evidence type="ECO:0000313" key="10">
    <source>
        <dbReference type="EMBL" id="KDO21798.1"/>
    </source>
</evidence>
<dbReference type="RefSeq" id="XP_012207476.1">
    <property type="nucleotide sequence ID" value="XM_012352086.1"/>
</dbReference>
<keyword evidence="8" id="KW-0808">Transferase</keyword>
<dbReference type="Gene3D" id="1.25.40.20">
    <property type="entry name" value="Ankyrin repeat-containing domain"/>
    <property type="match status" value="1"/>
</dbReference>
<evidence type="ECO:0000256" key="5">
    <source>
        <dbReference type="ARBA" id="ARBA00023043"/>
    </source>
</evidence>
<gene>
    <name evidence="10" type="ORF">SPRG_12616</name>
</gene>
<feature type="repeat" description="ANK" evidence="7">
    <location>
        <begin position="126"/>
        <end position="158"/>
    </location>
</feature>
<dbReference type="PANTHER" id="PTHR24161:SF85">
    <property type="entry name" value="PALMITOYLTRANSFERASE HIP14"/>
    <property type="match status" value="1"/>
</dbReference>
<dbReference type="SUPFAM" id="SSF48403">
    <property type="entry name" value="Ankyrin repeat"/>
    <property type="match status" value="1"/>
</dbReference>
<dbReference type="SMART" id="SM00248">
    <property type="entry name" value="ANK"/>
    <property type="match status" value="3"/>
</dbReference>
<dbReference type="OrthoDB" id="331948at2759"/>
<feature type="repeat" description="ANK" evidence="7">
    <location>
        <begin position="159"/>
        <end position="191"/>
    </location>
</feature>
<sequence>MCMLVDDSHDAAQTHLLFLDACLAGDMFQVPRFVLSMADSHALRALLTAQHPKYHMHGLAMAAFYDQTLIVQHLLDVMERHGMLDLVDSPAGPERHNATALMLSQSVACATLLLDAQASLAKRNSTGMTPLHYASSAGQAGNISLYLCRGANVNELDHRGATPLHWAVYEGFQYAALLLVGQGADMTIQDSQGQTSLMIAAALNDAFLVKQLVIEGAPLEPHDRKGRSALTIAKQASNREAMHALSTGKNDRWIAYISTNGGTVVFFWTFLLSTAFLGICFGLPSMSNPTLALNATLLLLLATFIPKSDAPAYSLLAFDSDASPCPTCVTLKPIRSKHCSTCQRCVARFDHHCPWINNCVGQHNHRSFLAFLFCLSALCWLLAAASGLILIGYRPLVPDAPVLAAWHAYEPSWVSTFRENHAGYTLQLVHIYIFVLALTFGAPTSILLGLQLRNIAQSLTTNEVFNKDKYAYLKDASDAFYNPFDDGVVRNCVRFWLGNDEPTVDGRKGSFV</sequence>
<feature type="repeat" description="ANK" evidence="7">
    <location>
        <begin position="192"/>
        <end position="224"/>
    </location>
</feature>
<evidence type="ECO:0000256" key="8">
    <source>
        <dbReference type="RuleBase" id="RU079119"/>
    </source>
</evidence>
<dbReference type="AlphaFoldDB" id="A0A067BU66"/>
<evidence type="ECO:0000256" key="6">
    <source>
        <dbReference type="ARBA" id="ARBA00023136"/>
    </source>
</evidence>
<proteinExistence type="inferred from homology"/>
<keyword evidence="3" id="KW-0677">Repeat</keyword>
<reference evidence="10 11" key="1">
    <citation type="journal article" date="2013" name="PLoS Genet.">
        <title>Distinctive expansion of potential virulence genes in the genome of the oomycete fish pathogen Saprolegnia parasitica.</title>
        <authorList>
            <person name="Jiang R.H."/>
            <person name="de Bruijn I."/>
            <person name="Haas B.J."/>
            <person name="Belmonte R."/>
            <person name="Lobach L."/>
            <person name="Christie J."/>
            <person name="van den Ackerveken G."/>
            <person name="Bottin A."/>
            <person name="Bulone V."/>
            <person name="Diaz-Moreno S.M."/>
            <person name="Dumas B."/>
            <person name="Fan L."/>
            <person name="Gaulin E."/>
            <person name="Govers F."/>
            <person name="Grenville-Briggs L.J."/>
            <person name="Horner N.R."/>
            <person name="Levin J.Z."/>
            <person name="Mammella M."/>
            <person name="Meijer H.J."/>
            <person name="Morris P."/>
            <person name="Nusbaum C."/>
            <person name="Oome S."/>
            <person name="Phillips A.J."/>
            <person name="van Rooyen D."/>
            <person name="Rzeszutek E."/>
            <person name="Saraiva M."/>
            <person name="Secombes C.J."/>
            <person name="Seidl M.F."/>
            <person name="Snel B."/>
            <person name="Stassen J.H."/>
            <person name="Sykes S."/>
            <person name="Tripathy S."/>
            <person name="van den Berg H."/>
            <person name="Vega-Arreguin J.C."/>
            <person name="Wawra S."/>
            <person name="Young S.K."/>
            <person name="Zeng Q."/>
            <person name="Dieguez-Uribeondo J."/>
            <person name="Russ C."/>
            <person name="Tyler B.M."/>
            <person name="van West P."/>
        </authorList>
    </citation>
    <scope>NUCLEOTIDE SEQUENCE [LARGE SCALE GENOMIC DNA]</scope>
    <source>
        <strain evidence="10 11">CBS 223.65</strain>
    </source>
</reference>
<comment type="similarity">
    <text evidence="8">Belongs to the DHHC palmitoyltransferase family.</text>
</comment>